<dbReference type="Proteomes" id="UP000192042">
    <property type="component" value="Chromosome I"/>
</dbReference>
<dbReference type="RefSeq" id="WP_080885511.1">
    <property type="nucleotide sequence ID" value="NZ_LT828648.1"/>
</dbReference>
<keyword evidence="1" id="KW-0812">Transmembrane</keyword>
<dbReference type="InterPro" id="IPR025746">
    <property type="entry name" value="PilX_N_dom"/>
</dbReference>
<dbReference type="AlphaFoldDB" id="A0A1W1I206"/>
<dbReference type="KEGG" id="nja:NSJP_0727"/>
<dbReference type="EMBL" id="LT828648">
    <property type="protein sequence ID" value="SLM46899.1"/>
    <property type="molecule type" value="Genomic_DNA"/>
</dbReference>
<dbReference type="OrthoDB" id="9787809at2"/>
<keyword evidence="1" id="KW-0472">Membrane</keyword>
<dbReference type="Pfam" id="PF14341">
    <property type="entry name" value="PilX_N"/>
    <property type="match status" value="1"/>
</dbReference>
<evidence type="ECO:0000313" key="3">
    <source>
        <dbReference type="EMBL" id="SLM46899.1"/>
    </source>
</evidence>
<feature type="domain" description="Type 4 fimbrial biogenesis protein PilX N-terminal" evidence="2">
    <location>
        <begin position="16"/>
        <end position="62"/>
    </location>
</feature>
<evidence type="ECO:0000259" key="2">
    <source>
        <dbReference type="Pfam" id="PF14341"/>
    </source>
</evidence>
<dbReference type="STRING" id="1325564.NSJP_0727"/>
<sequence length="210" mass="21524">MPVDETNGHMVRNEHGVAFLMVMILMLILTVLGIAAMTVTGLENRIAGFQRTTEVAADAAESCLSSSVKIIQQTIENGSVPAAVVSSSGPVPTGAETAANPSLSMEINGQADNHADTVTGSGASGPDYSQTINGYTVRGDIDRLYLQAKAGSGMQFAAGYEGAGSGSAGGGVDVLYRVDCRATLAATGTESRIVGVYACTLTGETCQRKL</sequence>
<name>A0A1W1I206_9BACT</name>
<accession>A0A1W1I206</accession>
<organism evidence="3 4">
    <name type="scientific">Nitrospira japonica</name>
    <dbReference type="NCBI Taxonomy" id="1325564"/>
    <lineage>
        <taxon>Bacteria</taxon>
        <taxon>Pseudomonadati</taxon>
        <taxon>Nitrospirota</taxon>
        <taxon>Nitrospiria</taxon>
        <taxon>Nitrospirales</taxon>
        <taxon>Nitrospiraceae</taxon>
        <taxon>Nitrospira</taxon>
    </lineage>
</organism>
<feature type="transmembrane region" description="Helical" evidence="1">
    <location>
        <begin position="17"/>
        <end position="42"/>
    </location>
</feature>
<evidence type="ECO:0000313" key="4">
    <source>
        <dbReference type="Proteomes" id="UP000192042"/>
    </source>
</evidence>
<gene>
    <name evidence="3" type="ORF">NSJP_0727</name>
</gene>
<keyword evidence="1" id="KW-1133">Transmembrane helix</keyword>
<evidence type="ECO:0000256" key="1">
    <source>
        <dbReference type="SAM" id="Phobius"/>
    </source>
</evidence>
<reference evidence="3 4" key="1">
    <citation type="submission" date="2017-03" db="EMBL/GenBank/DDBJ databases">
        <authorList>
            <person name="Afonso C.L."/>
            <person name="Miller P.J."/>
            <person name="Scott M.A."/>
            <person name="Spackman E."/>
            <person name="Goraichik I."/>
            <person name="Dimitrov K.M."/>
            <person name="Suarez D.L."/>
            <person name="Swayne D.E."/>
        </authorList>
    </citation>
    <scope>NUCLEOTIDE SEQUENCE [LARGE SCALE GENOMIC DNA]</scope>
    <source>
        <strain evidence="3">Genome sequencing of Nitrospira japonica strain NJ11</strain>
    </source>
</reference>
<protein>
    <submittedName>
        <fullName evidence="3">Putative Type IV pilus assembly protein PilX</fullName>
    </submittedName>
</protein>
<proteinExistence type="predicted"/>
<keyword evidence="4" id="KW-1185">Reference proteome</keyword>